<reference evidence="1" key="1">
    <citation type="submission" date="2019-06" db="EMBL/GenBank/DDBJ databases">
        <authorList>
            <person name="Zheng W."/>
        </authorList>
    </citation>
    <scope>NUCLEOTIDE SEQUENCE</scope>
    <source>
        <strain evidence="1">QDHG01</strain>
    </source>
</reference>
<keyword evidence="2" id="KW-1185">Reference proteome</keyword>
<organism evidence="1 2">
    <name type="scientific">Halteria grandinella</name>
    <dbReference type="NCBI Taxonomy" id="5974"/>
    <lineage>
        <taxon>Eukaryota</taxon>
        <taxon>Sar</taxon>
        <taxon>Alveolata</taxon>
        <taxon>Ciliophora</taxon>
        <taxon>Intramacronucleata</taxon>
        <taxon>Spirotrichea</taxon>
        <taxon>Stichotrichia</taxon>
        <taxon>Sporadotrichida</taxon>
        <taxon>Halteriidae</taxon>
        <taxon>Halteria</taxon>
    </lineage>
</organism>
<protein>
    <submittedName>
        <fullName evidence="1">Uncharacterized protein</fullName>
    </submittedName>
</protein>
<evidence type="ECO:0000313" key="2">
    <source>
        <dbReference type="Proteomes" id="UP000785679"/>
    </source>
</evidence>
<sequence>MSALWQSSQGIRTWASPSITWQSYLYSLKQGLAKDRECKLFKLRQRLSSQYMVVQFKALNSSMQFLISLKALCLAQAQIYLQNH</sequence>
<evidence type="ECO:0000313" key="1">
    <source>
        <dbReference type="EMBL" id="TNV80688.1"/>
    </source>
</evidence>
<dbReference type="AlphaFoldDB" id="A0A8J8T431"/>
<dbReference type="EMBL" id="RRYP01007171">
    <property type="protein sequence ID" value="TNV80688.1"/>
    <property type="molecule type" value="Genomic_DNA"/>
</dbReference>
<accession>A0A8J8T431</accession>
<name>A0A8J8T431_HALGN</name>
<gene>
    <name evidence="1" type="ORF">FGO68_gene605</name>
</gene>
<dbReference type="Proteomes" id="UP000785679">
    <property type="component" value="Unassembled WGS sequence"/>
</dbReference>
<proteinExistence type="predicted"/>
<comment type="caution">
    <text evidence="1">The sequence shown here is derived from an EMBL/GenBank/DDBJ whole genome shotgun (WGS) entry which is preliminary data.</text>
</comment>